<keyword evidence="2" id="KW-0489">Methyltransferase</keyword>
<dbReference type="Gene3D" id="3.40.50.150">
    <property type="entry name" value="Vaccinia Virus protein VP39"/>
    <property type="match status" value="1"/>
</dbReference>
<dbReference type="Pfam" id="PF04672">
    <property type="entry name" value="Methyltransf_19"/>
    <property type="match status" value="1"/>
</dbReference>
<reference evidence="2" key="1">
    <citation type="submission" date="2020-07" db="EMBL/GenBank/DDBJ databases">
        <authorList>
            <person name="Tarantini F.S."/>
            <person name="Hong K.W."/>
            <person name="Chan K.G."/>
        </authorList>
    </citation>
    <scope>NUCLEOTIDE SEQUENCE</scope>
    <source>
        <strain evidence="2">32-07</strain>
    </source>
</reference>
<dbReference type="SUPFAM" id="SSF53335">
    <property type="entry name" value="S-adenosyl-L-methionine-dependent methyltransferases"/>
    <property type="match status" value="1"/>
</dbReference>
<sequence length="288" mass="30598">MTADPALREARTGAGAPGVRRRAEAPEREPLALHRPGPARVHDYLLGGKDNYAPDRRLAQRILRVLPQSAAAARDGRAFLARAVRELAARGIRQFVDLGCGLPAAVNLHQMAARHAPGTRVLYVDDDPLVLAHARALLIEDGNIAVLRGDLRDPAAIADGPDWHRLIDPREPVALVFSSVLHFLRDPYGPVAALGAVAPPGSALVVSHATADFDPGTGEAARLYNEASLVPLLPRRAADIERLLGPFTPLAPGVVPVAHWRPDAPSPPSGPPLMYGGVGIRAARTRST</sequence>
<proteinExistence type="predicted"/>
<evidence type="ECO:0000313" key="3">
    <source>
        <dbReference type="Proteomes" id="UP001049518"/>
    </source>
</evidence>
<dbReference type="RefSeq" id="WP_231332399.1">
    <property type="nucleotide sequence ID" value="NZ_CP059572.1"/>
</dbReference>
<keyword evidence="3" id="KW-1185">Reference proteome</keyword>
<dbReference type="GO" id="GO:0032259">
    <property type="term" value="P:methylation"/>
    <property type="evidence" value="ECO:0007669"/>
    <property type="project" value="UniProtKB-KW"/>
</dbReference>
<dbReference type="Proteomes" id="UP001049518">
    <property type="component" value="Chromosome"/>
</dbReference>
<feature type="region of interest" description="Disordered" evidence="1">
    <location>
        <begin position="1"/>
        <end position="36"/>
    </location>
</feature>
<keyword evidence="2" id="KW-0808">Transferase</keyword>
<protein>
    <submittedName>
        <fullName evidence="2">SAM-dependent methyltransferase</fullName>
    </submittedName>
</protein>
<name>A0ABX8R864_9ACTN</name>
<evidence type="ECO:0000313" key="2">
    <source>
        <dbReference type="EMBL" id="QXJ26167.1"/>
    </source>
</evidence>
<dbReference type="InterPro" id="IPR006764">
    <property type="entry name" value="SAM_dep_MeTrfase_SAV2177_type"/>
</dbReference>
<gene>
    <name evidence="2" type="ORF">AGRA3207_007782</name>
</gene>
<dbReference type="EMBL" id="CP059572">
    <property type="protein sequence ID" value="QXJ26167.1"/>
    <property type="molecule type" value="Genomic_DNA"/>
</dbReference>
<feature type="compositionally biased region" description="Basic and acidic residues" evidence="1">
    <location>
        <begin position="21"/>
        <end position="32"/>
    </location>
</feature>
<feature type="compositionally biased region" description="Basic and acidic residues" evidence="1">
    <location>
        <begin position="1"/>
        <end position="11"/>
    </location>
</feature>
<dbReference type="InterPro" id="IPR029063">
    <property type="entry name" value="SAM-dependent_MTases_sf"/>
</dbReference>
<dbReference type="GO" id="GO:0008168">
    <property type="term" value="F:methyltransferase activity"/>
    <property type="evidence" value="ECO:0007669"/>
    <property type="project" value="UniProtKB-KW"/>
</dbReference>
<organism evidence="2 3">
    <name type="scientific">Actinomadura graeca</name>
    <dbReference type="NCBI Taxonomy" id="2750812"/>
    <lineage>
        <taxon>Bacteria</taxon>
        <taxon>Bacillati</taxon>
        <taxon>Actinomycetota</taxon>
        <taxon>Actinomycetes</taxon>
        <taxon>Streptosporangiales</taxon>
        <taxon>Thermomonosporaceae</taxon>
        <taxon>Actinomadura</taxon>
    </lineage>
</organism>
<accession>A0ABX8R864</accession>
<dbReference type="PIRSF" id="PIRSF017393">
    <property type="entry name" value="MTase_SAV2177"/>
    <property type="match status" value="1"/>
</dbReference>
<evidence type="ECO:0000256" key="1">
    <source>
        <dbReference type="SAM" id="MobiDB-lite"/>
    </source>
</evidence>